<dbReference type="Proteomes" id="UP001214043">
    <property type="component" value="Chromosome"/>
</dbReference>
<sequence length="99" mass="10909">MNEGAPSCNACANDLVRYATFTPVKPEPYGSSATSHNGALTGTWTVLREKGDVRVAILLNGSPLDRKKFPLEPLIDEQIAATSQWPTRNLWSEYGYPQQ</sequence>
<dbReference type="KEGG" id="hfl:PUV54_01740"/>
<evidence type="ECO:0000313" key="2">
    <source>
        <dbReference type="Proteomes" id="UP001214043"/>
    </source>
</evidence>
<dbReference type="RefSeq" id="WP_274493793.1">
    <property type="nucleotide sequence ID" value="NZ_CP118166.1"/>
</dbReference>
<organism evidence="1 2">
    <name type="scientific">Hyphococcus flavus</name>
    <dbReference type="NCBI Taxonomy" id="1866326"/>
    <lineage>
        <taxon>Bacteria</taxon>
        <taxon>Pseudomonadati</taxon>
        <taxon>Pseudomonadota</taxon>
        <taxon>Alphaproteobacteria</taxon>
        <taxon>Parvularculales</taxon>
        <taxon>Parvularculaceae</taxon>
        <taxon>Hyphococcus</taxon>
    </lineage>
</organism>
<accession>A0AAE9ZBY2</accession>
<protein>
    <submittedName>
        <fullName evidence="1">Uncharacterized protein</fullName>
    </submittedName>
</protein>
<evidence type="ECO:0000313" key="1">
    <source>
        <dbReference type="EMBL" id="WDI31909.1"/>
    </source>
</evidence>
<keyword evidence="2" id="KW-1185">Reference proteome</keyword>
<gene>
    <name evidence="1" type="ORF">PUV54_01740</name>
</gene>
<name>A0AAE9ZBY2_9PROT</name>
<reference evidence="1" key="1">
    <citation type="submission" date="2023-02" db="EMBL/GenBank/DDBJ databases">
        <title>Genome sequence of Hyphococcus flavus.</title>
        <authorList>
            <person name="Rong J.-C."/>
            <person name="Zhao Q."/>
            <person name="Yi M."/>
            <person name="Wu J.-Y."/>
        </authorList>
    </citation>
    <scope>NUCLEOTIDE SEQUENCE</scope>
    <source>
        <strain evidence="1">MCCC 1K03223</strain>
    </source>
</reference>
<proteinExistence type="predicted"/>
<dbReference type="EMBL" id="CP118166">
    <property type="protein sequence ID" value="WDI31909.1"/>
    <property type="molecule type" value="Genomic_DNA"/>
</dbReference>
<dbReference type="AlphaFoldDB" id="A0AAE9ZBY2"/>